<evidence type="ECO:0000313" key="2">
    <source>
        <dbReference type="Proteomes" id="UP000265520"/>
    </source>
</evidence>
<dbReference type="EMBL" id="LXQA011461807">
    <property type="protein sequence ID" value="MCI98026.1"/>
    <property type="molecule type" value="Genomic_DNA"/>
</dbReference>
<accession>A0A392WD00</accession>
<evidence type="ECO:0000313" key="1">
    <source>
        <dbReference type="EMBL" id="MCI98026.1"/>
    </source>
</evidence>
<organism evidence="1 2">
    <name type="scientific">Trifolium medium</name>
    <dbReference type="NCBI Taxonomy" id="97028"/>
    <lineage>
        <taxon>Eukaryota</taxon>
        <taxon>Viridiplantae</taxon>
        <taxon>Streptophyta</taxon>
        <taxon>Embryophyta</taxon>
        <taxon>Tracheophyta</taxon>
        <taxon>Spermatophyta</taxon>
        <taxon>Magnoliopsida</taxon>
        <taxon>eudicotyledons</taxon>
        <taxon>Gunneridae</taxon>
        <taxon>Pentapetalae</taxon>
        <taxon>rosids</taxon>
        <taxon>fabids</taxon>
        <taxon>Fabales</taxon>
        <taxon>Fabaceae</taxon>
        <taxon>Papilionoideae</taxon>
        <taxon>50 kb inversion clade</taxon>
        <taxon>NPAAA clade</taxon>
        <taxon>Hologalegina</taxon>
        <taxon>IRL clade</taxon>
        <taxon>Trifolieae</taxon>
        <taxon>Trifolium</taxon>
    </lineage>
</organism>
<dbReference type="Proteomes" id="UP000265520">
    <property type="component" value="Unassembled WGS sequence"/>
</dbReference>
<feature type="non-terminal residue" evidence="1">
    <location>
        <position position="1"/>
    </location>
</feature>
<comment type="caution">
    <text evidence="1">The sequence shown here is derived from an EMBL/GenBank/DDBJ whole genome shotgun (WGS) entry which is preliminary data.</text>
</comment>
<name>A0A392WD00_9FABA</name>
<keyword evidence="2" id="KW-1185">Reference proteome</keyword>
<dbReference type="AlphaFoldDB" id="A0A392WD00"/>
<protein>
    <submittedName>
        <fullName evidence="1">Uncharacterized protein</fullName>
    </submittedName>
</protein>
<reference evidence="1 2" key="1">
    <citation type="journal article" date="2018" name="Front. Plant Sci.">
        <title>Red Clover (Trifolium pratense) and Zigzag Clover (T. medium) - A Picture of Genomic Similarities and Differences.</title>
        <authorList>
            <person name="Dluhosova J."/>
            <person name="Istvanek J."/>
            <person name="Nedelnik J."/>
            <person name="Repkova J."/>
        </authorList>
    </citation>
    <scope>NUCLEOTIDE SEQUENCE [LARGE SCALE GENOMIC DNA]</scope>
    <source>
        <strain evidence="2">cv. 10/8</strain>
        <tissue evidence="1">Leaf</tissue>
    </source>
</reference>
<sequence>TPCPSHIKGNRTVLHPVVTEPSTTEGNGGCGIVIAL</sequence>
<proteinExistence type="predicted"/>